<keyword evidence="1" id="KW-1133">Transmembrane helix</keyword>
<dbReference type="Proteomes" id="UP000663868">
    <property type="component" value="Unassembled WGS sequence"/>
</dbReference>
<dbReference type="AlphaFoldDB" id="A0A813S9T0"/>
<name>A0A813S9T0_9BILA</name>
<keyword evidence="1" id="KW-0472">Membrane</keyword>
<dbReference type="EMBL" id="CAJNOE010000040">
    <property type="protein sequence ID" value="CAF0792064.1"/>
    <property type="molecule type" value="Genomic_DNA"/>
</dbReference>
<protein>
    <submittedName>
        <fullName evidence="2">Uncharacterized protein</fullName>
    </submittedName>
</protein>
<proteinExistence type="predicted"/>
<comment type="caution">
    <text evidence="2">The sequence shown here is derived from an EMBL/GenBank/DDBJ whole genome shotgun (WGS) entry which is preliminary data.</text>
</comment>
<evidence type="ECO:0000313" key="4">
    <source>
        <dbReference type="Proteomes" id="UP000663860"/>
    </source>
</evidence>
<sequence>MVTNMLPDANNITVTNRLSSCDNSTLNLTQTLYDLYSLYRNNLTSDVFFNISIINFNCTNETENYFKHIITFTHAVSIRIQILFASIYSDYLNANNYQLNGFKINQSTYFNLSSITTNNNAISDACSSADAANDPLCQTNSTNPICTILSNRWNFICSPTRMNNTQLQTPPIVSGLNAWQLGLVCALSVFFVLLLIIFFGYFYRRYTHSKQIALSRVNLYDDEILRQKTEIPQGRAFQKASTIVQPKHRNNTGISWIHKDFTINAAHINENGMNTKSLELYNQGTIIDRKNIYDLNLLQNSKSPNDISTRKIVPTIIISGSVSEKSLNQLKSTTEDSTSMDQSILNNSRTQLTKSQVNDVPLTDENLSDEDAWMSILDVVNAELAILNEQERIQILM</sequence>
<dbReference type="EMBL" id="CAJOBB010000097">
    <property type="protein sequence ID" value="CAF3559923.1"/>
    <property type="molecule type" value="Genomic_DNA"/>
</dbReference>
<feature type="transmembrane region" description="Helical" evidence="1">
    <location>
        <begin position="178"/>
        <end position="203"/>
    </location>
</feature>
<keyword evidence="1" id="KW-0812">Transmembrane</keyword>
<organism evidence="2 4">
    <name type="scientific">Adineta steineri</name>
    <dbReference type="NCBI Taxonomy" id="433720"/>
    <lineage>
        <taxon>Eukaryota</taxon>
        <taxon>Metazoa</taxon>
        <taxon>Spiralia</taxon>
        <taxon>Gnathifera</taxon>
        <taxon>Rotifera</taxon>
        <taxon>Eurotatoria</taxon>
        <taxon>Bdelloidea</taxon>
        <taxon>Adinetida</taxon>
        <taxon>Adinetidae</taxon>
        <taxon>Adineta</taxon>
    </lineage>
</organism>
<accession>A0A813S9T0</accession>
<gene>
    <name evidence="2" type="ORF">IZO911_LOCUS6455</name>
    <name evidence="3" type="ORF">KXQ929_LOCUS3088</name>
</gene>
<evidence type="ECO:0000313" key="3">
    <source>
        <dbReference type="EMBL" id="CAF3559923.1"/>
    </source>
</evidence>
<evidence type="ECO:0000313" key="2">
    <source>
        <dbReference type="EMBL" id="CAF0792064.1"/>
    </source>
</evidence>
<evidence type="ECO:0000256" key="1">
    <source>
        <dbReference type="SAM" id="Phobius"/>
    </source>
</evidence>
<dbReference type="Proteomes" id="UP000663860">
    <property type="component" value="Unassembled WGS sequence"/>
</dbReference>
<reference evidence="2" key="1">
    <citation type="submission" date="2021-02" db="EMBL/GenBank/DDBJ databases">
        <authorList>
            <person name="Nowell W R."/>
        </authorList>
    </citation>
    <scope>NUCLEOTIDE SEQUENCE</scope>
</reference>